<keyword evidence="10" id="KW-0175">Coiled coil</keyword>
<organism evidence="22 23">
    <name type="scientific">Alosa alosa</name>
    <name type="common">allis shad</name>
    <dbReference type="NCBI Taxonomy" id="278164"/>
    <lineage>
        <taxon>Eukaryota</taxon>
        <taxon>Metazoa</taxon>
        <taxon>Chordata</taxon>
        <taxon>Craniata</taxon>
        <taxon>Vertebrata</taxon>
        <taxon>Euteleostomi</taxon>
        <taxon>Actinopterygii</taxon>
        <taxon>Neopterygii</taxon>
        <taxon>Teleostei</taxon>
        <taxon>Clupei</taxon>
        <taxon>Clupeiformes</taxon>
        <taxon>Clupeoidei</taxon>
        <taxon>Clupeidae</taxon>
        <taxon>Alosa</taxon>
    </lineage>
</organism>
<evidence type="ECO:0000256" key="7">
    <source>
        <dbReference type="ARBA" id="ARBA00022691"/>
    </source>
</evidence>
<evidence type="ECO:0000256" key="1">
    <source>
        <dbReference type="ARBA" id="ARBA00004173"/>
    </source>
</evidence>
<dbReference type="PANTHER" id="PTHR13563">
    <property type="entry name" value="TRNA (GUANINE-9-) METHYLTRANSFERASE"/>
    <property type="match status" value="1"/>
</dbReference>
<accession>A0AAV6FK14</accession>
<evidence type="ECO:0000313" key="22">
    <source>
        <dbReference type="EMBL" id="KAG5261992.1"/>
    </source>
</evidence>
<dbReference type="GO" id="GO:0160106">
    <property type="term" value="F:tRNA (adenine(9)-N1)-methyltransferase activity"/>
    <property type="evidence" value="ECO:0007669"/>
    <property type="project" value="UniProtKB-EC"/>
</dbReference>
<dbReference type="GO" id="GO:0070131">
    <property type="term" value="P:positive regulation of mitochondrial translation"/>
    <property type="evidence" value="ECO:0007669"/>
    <property type="project" value="TreeGrafter"/>
</dbReference>
<dbReference type="EMBL" id="JADWDJ010000023">
    <property type="protein sequence ID" value="KAG5261992.1"/>
    <property type="molecule type" value="Genomic_DNA"/>
</dbReference>
<dbReference type="Proteomes" id="UP000823561">
    <property type="component" value="Chromosome 23"/>
</dbReference>
<dbReference type="InterPro" id="IPR028564">
    <property type="entry name" value="MT_TRM10-typ"/>
</dbReference>
<evidence type="ECO:0000256" key="14">
    <source>
        <dbReference type="ARBA" id="ARBA00030623"/>
    </source>
</evidence>
<feature type="region of interest" description="Disordered" evidence="20">
    <location>
        <begin position="465"/>
        <end position="484"/>
    </location>
</feature>
<dbReference type="PANTHER" id="PTHR13563:SF5">
    <property type="entry name" value="TRNA METHYLTRANSFERASE 10 HOMOLOG C"/>
    <property type="match status" value="1"/>
</dbReference>
<keyword evidence="9" id="KW-0809">Transit peptide</keyword>
<comment type="caution">
    <text evidence="22">The sequence shown here is derived from an EMBL/GenBank/DDBJ whole genome shotgun (WGS) entry which is preliminary data.</text>
</comment>
<dbReference type="Gene3D" id="3.40.1280.30">
    <property type="match status" value="1"/>
</dbReference>
<evidence type="ECO:0000256" key="5">
    <source>
        <dbReference type="ARBA" id="ARBA00022603"/>
    </source>
</evidence>
<dbReference type="CDD" id="cd18102">
    <property type="entry name" value="Trm10_MRRP1"/>
    <property type="match status" value="1"/>
</dbReference>
<sequence length="484" mass="56052">MSMRFAKLSLLNELRQCCHSLPPRLVLKKRYLSPSANFASSLNHLQNPTRSLSTSWPKWKDVHQPKDEEKEKLDLDIWKSVMRSQVAEEETSRTSDDDTVQGEAREMSQDPPLEATREMVEMWRQAGKKVPEDITNEQLEIVADLTSKSAKKKYLKFLSIKEGYKKANKEKQEKKKMEWLAKKEEMSKEEGDDEEGSSKLKNTFILHYWQRSLDRLIGWQGAQAMRFGQPLVFDMSYEPQMTRREIENTINQLLETEGCNRRSVEPFHLHFCNLNPEGAYHKELLKRYSTEAWENLLITTSPQQHIDMFPREQLVYLTADSPNVLRTFDHNKVYIIGALVDRSNLPGVSLANAKRLKLTTARLPLDEHLHWECGTKNLSLDRIFRILMAVKETGSWMEALKFVPQRKHAGFYSAKKGSTDFKGAEGRDTIQANRELKNLFISKQRSKGRAEGKAPLQSPIINVLKSKGAARSDTQKARKNWWEE</sequence>
<dbReference type="GO" id="GO:0097745">
    <property type="term" value="P:mitochondrial tRNA 5'-end processing"/>
    <property type="evidence" value="ECO:0007669"/>
    <property type="project" value="TreeGrafter"/>
</dbReference>
<evidence type="ECO:0000256" key="11">
    <source>
        <dbReference type="ARBA" id="ARBA00023128"/>
    </source>
</evidence>
<dbReference type="GO" id="GO:0005739">
    <property type="term" value="C:mitochondrion"/>
    <property type="evidence" value="ECO:0007669"/>
    <property type="project" value="UniProtKB-SubCell"/>
</dbReference>
<dbReference type="EC" id="2.1.1.221" evidence="3"/>
<dbReference type="InterPro" id="IPR038459">
    <property type="entry name" value="MT_TRM10-typ_sf"/>
</dbReference>
<comment type="catalytic activity">
    <reaction evidence="17">
        <text>adenosine(9) in tRNA + S-adenosyl-L-methionine = N(1)-methyladenosine(9) in tRNA + S-adenosyl-L-homocysteine + H(+)</text>
        <dbReference type="Rhea" id="RHEA:43148"/>
        <dbReference type="Rhea" id="RHEA-COMP:10363"/>
        <dbReference type="Rhea" id="RHEA-COMP:10364"/>
        <dbReference type="ChEBI" id="CHEBI:15378"/>
        <dbReference type="ChEBI" id="CHEBI:57856"/>
        <dbReference type="ChEBI" id="CHEBI:59789"/>
        <dbReference type="ChEBI" id="CHEBI:74411"/>
        <dbReference type="ChEBI" id="CHEBI:74491"/>
        <dbReference type="EC" id="2.1.1.218"/>
    </reaction>
</comment>
<keyword evidence="6" id="KW-0808">Transferase</keyword>
<dbReference type="InterPro" id="IPR025812">
    <property type="entry name" value="Trm10_C_MTase_dom"/>
</dbReference>
<evidence type="ECO:0000256" key="16">
    <source>
        <dbReference type="ARBA" id="ARBA00033019"/>
    </source>
</evidence>
<evidence type="ECO:0000256" key="3">
    <source>
        <dbReference type="ARBA" id="ARBA00012797"/>
    </source>
</evidence>
<gene>
    <name evidence="22" type="ORF">AALO_G00290880</name>
</gene>
<dbReference type="FunFam" id="3.40.1280.30:FF:000003">
    <property type="entry name" value="tRNA methyltransferase 10C, mitochondrial RNase P subunit"/>
    <property type="match status" value="1"/>
</dbReference>
<keyword evidence="7" id="KW-0949">S-adenosyl-L-methionine</keyword>
<reference evidence="22" key="1">
    <citation type="submission" date="2020-10" db="EMBL/GenBank/DDBJ databases">
        <title>Chromosome-scale genome assembly of the Allis shad, Alosa alosa.</title>
        <authorList>
            <person name="Margot Z."/>
            <person name="Christophe K."/>
            <person name="Cabau C."/>
            <person name="Louis A."/>
            <person name="Berthelot C."/>
            <person name="Parey E."/>
            <person name="Roest Crollius H."/>
            <person name="Montfort J."/>
            <person name="Robinson-Rechavi M."/>
            <person name="Bucao C."/>
            <person name="Bouchez O."/>
            <person name="Gislard M."/>
            <person name="Lluch J."/>
            <person name="Milhes M."/>
            <person name="Lampietro C."/>
            <person name="Lopez Roques C."/>
            <person name="Donnadieu C."/>
            <person name="Braasch I."/>
            <person name="Desvignes T."/>
            <person name="Postlethwait J."/>
            <person name="Bobe J."/>
            <person name="Guiguen Y."/>
        </authorList>
    </citation>
    <scope>NUCLEOTIDE SEQUENCE</scope>
    <source>
        <strain evidence="22">M-15738</strain>
        <tissue evidence="22">Blood</tissue>
    </source>
</reference>
<evidence type="ECO:0000256" key="6">
    <source>
        <dbReference type="ARBA" id="ARBA00022679"/>
    </source>
</evidence>
<dbReference type="GO" id="GO:0052905">
    <property type="term" value="F:tRNA (guanosine(9)-N1)-methyltransferase activity"/>
    <property type="evidence" value="ECO:0007669"/>
    <property type="project" value="UniProtKB-EC"/>
</dbReference>
<evidence type="ECO:0000256" key="2">
    <source>
        <dbReference type="ARBA" id="ARBA00012794"/>
    </source>
</evidence>
<evidence type="ECO:0000256" key="20">
    <source>
        <dbReference type="SAM" id="MobiDB-lite"/>
    </source>
</evidence>
<evidence type="ECO:0000256" key="15">
    <source>
        <dbReference type="ARBA" id="ARBA00031759"/>
    </source>
</evidence>
<comment type="catalytic activity">
    <reaction evidence="18">
        <text>guanosine(9) in tRNA + S-adenosyl-L-methionine = N(1)-methylguanosine(9) in tRNA + S-adenosyl-L-homocysteine + H(+)</text>
        <dbReference type="Rhea" id="RHEA:43156"/>
        <dbReference type="Rhea" id="RHEA-COMP:10367"/>
        <dbReference type="Rhea" id="RHEA-COMP:10368"/>
        <dbReference type="ChEBI" id="CHEBI:15378"/>
        <dbReference type="ChEBI" id="CHEBI:57856"/>
        <dbReference type="ChEBI" id="CHEBI:59789"/>
        <dbReference type="ChEBI" id="CHEBI:73542"/>
        <dbReference type="ChEBI" id="CHEBI:74269"/>
        <dbReference type="EC" id="2.1.1.221"/>
    </reaction>
</comment>
<evidence type="ECO:0000256" key="18">
    <source>
        <dbReference type="ARBA" id="ARBA00048434"/>
    </source>
</evidence>
<feature type="region of interest" description="Disordered" evidence="20">
    <location>
        <begin position="86"/>
        <end position="111"/>
    </location>
</feature>
<keyword evidence="11" id="KW-0496">Mitochondrion</keyword>
<evidence type="ECO:0000256" key="12">
    <source>
        <dbReference type="ARBA" id="ARBA00029727"/>
    </source>
</evidence>
<dbReference type="AlphaFoldDB" id="A0AAV6FK14"/>
<dbReference type="GO" id="GO:0000049">
    <property type="term" value="F:tRNA binding"/>
    <property type="evidence" value="ECO:0007669"/>
    <property type="project" value="TreeGrafter"/>
</dbReference>
<evidence type="ECO:0000256" key="19">
    <source>
        <dbReference type="ARBA" id="ARBA00048481"/>
    </source>
</evidence>
<evidence type="ECO:0000259" key="21">
    <source>
        <dbReference type="PROSITE" id="PS51675"/>
    </source>
</evidence>
<feature type="domain" description="SAM-dependent MTase TRM10-type" evidence="21">
    <location>
        <begin position="217"/>
        <end position="410"/>
    </location>
</feature>
<evidence type="ECO:0000313" key="23">
    <source>
        <dbReference type="Proteomes" id="UP000823561"/>
    </source>
</evidence>
<evidence type="ECO:0000256" key="13">
    <source>
        <dbReference type="ARBA" id="ARBA00029803"/>
    </source>
</evidence>
<dbReference type="GO" id="GO:0005654">
    <property type="term" value="C:nucleoplasm"/>
    <property type="evidence" value="ECO:0007669"/>
    <property type="project" value="TreeGrafter"/>
</dbReference>
<keyword evidence="23" id="KW-1185">Reference proteome</keyword>
<evidence type="ECO:0000256" key="17">
    <source>
        <dbReference type="ARBA" id="ARBA00048278"/>
    </source>
</evidence>
<dbReference type="EC" id="2.1.1.218" evidence="2"/>
<protein>
    <recommendedName>
        <fullName evidence="4">tRNA methyltransferase 10 homolog C</fullName>
        <ecNumber evidence="2">2.1.1.218</ecNumber>
        <ecNumber evidence="3">2.1.1.221</ecNumber>
    </recommendedName>
    <alternativeName>
        <fullName evidence="14">Mitochondrial ribonuclease P protein 1</fullName>
    </alternativeName>
    <alternativeName>
        <fullName evidence="13">RNA (guanine-9-)-methyltransferase domain-containing protein 1</fullName>
    </alternativeName>
    <alternativeName>
        <fullName evidence="15">mRNA methyladenosine-N(1)-methyltransferase</fullName>
    </alternativeName>
    <alternativeName>
        <fullName evidence="16">tRNA (adenine(9)-N(1))-methyltransferase</fullName>
    </alternativeName>
    <alternativeName>
        <fullName evidence="12">tRNA (guanine(9)-N(1))-methyltransferase</fullName>
    </alternativeName>
</protein>
<comment type="catalytic activity">
    <reaction evidence="19">
        <text>an adenosine in mRNA + S-adenosyl-L-methionine = an N(1)-methyladenosine in mRNA + S-adenosyl-L-homocysteine + H(+)</text>
        <dbReference type="Rhea" id="RHEA:55392"/>
        <dbReference type="Rhea" id="RHEA-COMP:12414"/>
        <dbReference type="Rhea" id="RHEA-COMP:12415"/>
        <dbReference type="ChEBI" id="CHEBI:15378"/>
        <dbReference type="ChEBI" id="CHEBI:57856"/>
        <dbReference type="ChEBI" id="CHEBI:59789"/>
        <dbReference type="ChEBI" id="CHEBI:74411"/>
        <dbReference type="ChEBI" id="CHEBI:74491"/>
    </reaction>
</comment>
<evidence type="ECO:0000256" key="4">
    <source>
        <dbReference type="ARBA" id="ARBA00014681"/>
    </source>
</evidence>
<comment type="subcellular location">
    <subcellularLocation>
        <location evidence="1">Mitochondrion</location>
    </subcellularLocation>
</comment>
<name>A0AAV6FK14_9TELE</name>
<evidence type="ECO:0000256" key="9">
    <source>
        <dbReference type="ARBA" id="ARBA00022946"/>
    </source>
</evidence>
<proteinExistence type="predicted"/>
<keyword evidence="8" id="KW-0819">tRNA processing</keyword>
<evidence type="ECO:0000256" key="10">
    <source>
        <dbReference type="ARBA" id="ARBA00023054"/>
    </source>
</evidence>
<keyword evidence="5" id="KW-0489">Methyltransferase</keyword>
<dbReference type="PROSITE" id="PS51675">
    <property type="entry name" value="SAM_MT_TRM10"/>
    <property type="match status" value="1"/>
</dbReference>
<feature type="compositionally biased region" description="Basic and acidic residues" evidence="20">
    <location>
        <begin position="473"/>
        <end position="484"/>
    </location>
</feature>
<dbReference type="GO" id="GO:0032259">
    <property type="term" value="P:methylation"/>
    <property type="evidence" value="ECO:0007669"/>
    <property type="project" value="UniProtKB-KW"/>
</dbReference>
<evidence type="ECO:0000256" key="8">
    <source>
        <dbReference type="ARBA" id="ARBA00022694"/>
    </source>
</evidence>
<dbReference type="InterPro" id="IPR007356">
    <property type="entry name" value="tRNA_m1G_MeTrfase_euk"/>
</dbReference>